<dbReference type="EMBL" id="CP032101">
    <property type="protein sequence ID" value="AXX85903.1"/>
    <property type="molecule type" value="Genomic_DNA"/>
</dbReference>
<name>A0A347TH25_9BACT</name>
<organism evidence="1 4">
    <name type="scientific">Malaciobacter marinus</name>
    <dbReference type="NCBI Taxonomy" id="505249"/>
    <lineage>
        <taxon>Bacteria</taxon>
        <taxon>Pseudomonadati</taxon>
        <taxon>Campylobacterota</taxon>
        <taxon>Epsilonproteobacteria</taxon>
        <taxon>Campylobacterales</taxon>
        <taxon>Arcobacteraceae</taxon>
        <taxon>Malaciobacter</taxon>
    </lineage>
</organism>
<dbReference type="Proteomes" id="UP000264693">
    <property type="component" value="Chromosome"/>
</dbReference>
<reference evidence="1 4" key="3">
    <citation type="submission" date="2018-08" db="EMBL/GenBank/DDBJ databases">
        <title>Complete genome of the Arcobacter marinus type strain JCM 15502.</title>
        <authorList>
            <person name="Miller W.G."/>
            <person name="Yee E."/>
            <person name="Huynh S."/>
            <person name="Parker C.T."/>
        </authorList>
    </citation>
    <scope>NUCLEOTIDE SEQUENCE [LARGE SCALE GENOMIC DNA]</scope>
    <source>
        <strain evidence="1 4">JCM 15502</strain>
    </source>
</reference>
<proteinExistence type="predicted"/>
<accession>A0A347TH25</accession>
<dbReference type="RefSeq" id="WP_099311389.1">
    <property type="nucleotide sequence ID" value="NZ_CP032101.1"/>
</dbReference>
<reference evidence="2" key="2">
    <citation type="submission" date="2017-09" db="EMBL/GenBank/DDBJ databases">
        <authorList>
            <person name="Perez-Cataluna A."/>
            <person name="Figueras M.J."/>
            <person name="Salas-Masso N."/>
        </authorList>
    </citation>
    <scope>NUCLEOTIDE SEQUENCE</scope>
    <source>
        <strain evidence="2">CECT 7727</strain>
    </source>
</reference>
<evidence type="ECO:0000313" key="2">
    <source>
        <dbReference type="EMBL" id="PHO14975.1"/>
    </source>
</evidence>
<sequence>MADLERDIQENFINIVTKDNKKEISSKYKVYQKLVYYRYEEIIKNSFLEFKKYISEKELENSIKKFLKEPCTTEFVWQIANDYRKFVKKNRLFHDRKYLYELLYFDWIEIELAMQEYKIEELKEFHYENSYKLSNSARLKKFNYDILNANIEKKEENFAIIYYDFKDDEVKYRQINPVIFYLLRKIDKTKNIQSHLLELCFENDIEFQEAKDVLFEPLSELFHNRIFESK</sequence>
<dbReference type="EMBL" id="NXAO01000041">
    <property type="protein sequence ID" value="PHO14975.1"/>
    <property type="molecule type" value="Genomic_DNA"/>
</dbReference>
<reference evidence="3" key="1">
    <citation type="submission" date="2017-09" db="EMBL/GenBank/DDBJ databases">
        <title>Arcobacter canalis sp. nov., a new species isolated from a water canal contaminated with urban sewage.</title>
        <authorList>
            <person name="Perez-Cataluna A."/>
            <person name="Salas-Masso N."/>
            <person name="Figueras M.J."/>
        </authorList>
    </citation>
    <scope>NUCLEOTIDE SEQUENCE [LARGE SCALE GENOMIC DNA]</scope>
    <source>
        <strain evidence="3">CECT 7727</strain>
    </source>
</reference>
<protein>
    <recommendedName>
        <fullName evidence="5">DNA-binding domain-containing protein</fullName>
    </recommendedName>
</protein>
<dbReference type="Proteomes" id="UP000224740">
    <property type="component" value="Unassembled WGS sequence"/>
</dbReference>
<gene>
    <name evidence="1" type="ORF">AMRN_0103</name>
    <name evidence="2" type="ORF">CPH92_08965</name>
</gene>
<dbReference type="InterPro" id="IPR044922">
    <property type="entry name" value="DUF2063_N_sf"/>
</dbReference>
<dbReference type="AlphaFoldDB" id="A0A347TH25"/>
<evidence type="ECO:0000313" key="4">
    <source>
        <dbReference type="Proteomes" id="UP000264693"/>
    </source>
</evidence>
<dbReference type="KEGG" id="amar:AMRN_0103"/>
<dbReference type="Gene3D" id="3.90.930.50">
    <property type="match status" value="1"/>
</dbReference>
<evidence type="ECO:0008006" key="5">
    <source>
        <dbReference type="Google" id="ProtNLM"/>
    </source>
</evidence>
<dbReference type="Gene3D" id="1.10.150.690">
    <property type="entry name" value="DUF2063"/>
    <property type="match status" value="1"/>
</dbReference>
<keyword evidence="3" id="KW-1185">Reference proteome</keyword>
<evidence type="ECO:0000313" key="1">
    <source>
        <dbReference type="EMBL" id="AXX85903.1"/>
    </source>
</evidence>
<evidence type="ECO:0000313" key="3">
    <source>
        <dbReference type="Proteomes" id="UP000224740"/>
    </source>
</evidence>